<evidence type="ECO:0000313" key="2">
    <source>
        <dbReference type="EMBL" id="JAE32691.1"/>
    </source>
</evidence>
<feature type="compositionally biased region" description="Basic and acidic residues" evidence="1">
    <location>
        <begin position="88"/>
        <end position="98"/>
    </location>
</feature>
<sequence length="124" mass="13751">MKQAVAAGGEVTVAGDGVISNRTIEAKLTRNRKSRNAHKPNGGIAPTQKMKNKTFIQSRAKREKKQGNQQSTHKTKEEIDPTQKIGRNPHENEPKPEAPEAIPPKHPKTSAPYNRKNEEAHVPH</sequence>
<feature type="compositionally biased region" description="Basic residues" evidence="1">
    <location>
        <begin position="29"/>
        <end position="38"/>
    </location>
</feature>
<proteinExistence type="predicted"/>
<name>A0A0A9HCX3_ARUDO</name>
<feature type="region of interest" description="Disordered" evidence="1">
    <location>
        <begin position="1"/>
        <end position="124"/>
    </location>
</feature>
<feature type="compositionally biased region" description="Low complexity" evidence="1">
    <location>
        <begin position="1"/>
        <end position="18"/>
    </location>
</feature>
<feature type="compositionally biased region" description="Basic and acidic residues" evidence="1">
    <location>
        <begin position="115"/>
        <end position="124"/>
    </location>
</feature>
<organism evidence="2">
    <name type="scientific">Arundo donax</name>
    <name type="common">Giant reed</name>
    <name type="synonym">Donax arundinaceus</name>
    <dbReference type="NCBI Taxonomy" id="35708"/>
    <lineage>
        <taxon>Eukaryota</taxon>
        <taxon>Viridiplantae</taxon>
        <taxon>Streptophyta</taxon>
        <taxon>Embryophyta</taxon>
        <taxon>Tracheophyta</taxon>
        <taxon>Spermatophyta</taxon>
        <taxon>Magnoliopsida</taxon>
        <taxon>Liliopsida</taxon>
        <taxon>Poales</taxon>
        <taxon>Poaceae</taxon>
        <taxon>PACMAD clade</taxon>
        <taxon>Arundinoideae</taxon>
        <taxon>Arundineae</taxon>
        <taxon>Arundo</taxon>
    </lineage>
</organism>
<reference evidence="2" key="2">
    <citation type="journal article" date="2015" name="Data Brief">
        <title>Shoot transcriptome of the giant reed, Arundo donax.</title>
        <authorList>
            <person name="Barrero R.A."/>
            <person name="Guerrero F.D."/>
            <person name="Moolhuijzen P."/>
            <person name="Goolsby J.A."/>
            <person name="Tidwell J."/>
            <person name="Bellgard S.E."/>
            <person name="Bellgard M.I."/>
        </authorList>
    </citation>
    <scope>NUCLEOTIDE SEQUENCE</scope>
    <source>
        <tissue evidence="2">Shoot tissue taken approximately 20 cm above the soil surface</tissue>
    </source>
</reference>
<evidence type="ECO:0000256" key="1">
    <source>
        <dbReference type="SAM" id="MobiDB-lite"/>
    </source>
</evidence>
<dbReference type="EMBL" id="GBRH01165205">
    <property type="protein sequence ID" value="JAE32691.1"/>
    <property type="molecule type" value="Transcribed_RNA"/>
</dbReference>
<reference evidence="2" key="1">
    <citation type="submission" date="2014-09" db="EMBL/GenBank/DDBJ databases">
        <authorList>
            <person name="Magalhaes I.L.F."/>
            <person name="Oliveira U."/>
            <person name="Santos F.R."/>
            <person name="Vidigal T.H.D.A."/>
            <person name="Brescovit A.D."/>
            <person name="Santos A.J."/>
        </authorList>
    </citation>
    <scope>NUCLEOTIDE SEQUENCE</scope>
    <source>
        <tissue evidence="2">Shoot tissue taken approximately 20 cm above the soil surface</tissue>
    </source>
</reference>
<accession>A0A0A9HCX3</accession>
<protein>
    <submittedName>
        <fullName evidence="2">Uncharacterized protein</fullName>
    </submittedName>
</protein>
<dbReference type="AlphaFoldDB" id="A0A0A9HCX3"/>